<evidence type="ECO:0000313" key="3">
    <source>
        <dbReference type="Proteomes" id="UP000670092"/>
    </source>
</evidence>
<keyword evidence="2" id="KW-0808">Transferase</keyword>
<keyword evidence="1" id="KW-1133">Transmembrane helix</keyword>
<sequence length="177" mass="19849">MIKLIPGLDSAAKARLANSVLFLKERPVKESGEEVWLSRMFWCPYIRWFPSLCKPPKQVSLHNFLVHTESHEIFYLITFFPLHLAICFCLLLPWFFEKRAKMALQTETIVQPSAPNPGVIDIDTDFADTDGDSVNSIGGGSSFGTSLSSSILEYRYGGRPSQKTSSSCAYCRIDCPC</sequence>
<gene>
    <name evidence="2" type="ORF">I7I52_04735</name>
</gene>
<dbReference type="GO" id="GO:0032259">
    <property type="term" value="P:methylation"/>
    <property type="evidence" value="ECO:0007669"/>
    <property type="project" value="UniProtKB-KW"/>
</dbReference>
<accession>A0A8H8CWR8</accession>
<organism evidence="2 3">
    <name type="scientific">Ajellomyces capsulatus</name>
    <name type="common">Darling's disease fungus</name>
    <name type="synonym">Histoplasma capsulatum</name>
    <dbReference type="NCBI Taxonomy" id="5037"/>
    <lineage>
        <taxon>Eukaryota</taxon>
        <taxon>Fungi</taxon>
        <taxon>Dikarya</taxon>
        <taxon>Ascomycota</taxon>
        <taxon>Pezizomycotina</taxon>
        <taxon>Eurotiomycetes</taxon>
        <taxon>Eurotiomycetidae</taxon>
        <taxon>Onygenales</taxon>
        <taxon>Ajellomycetaceae</taxon>
        <taxon>Histoplasma</taxon>
    </lineage>
</organism>
<name>A0A8H8CWR8_AJECA</name>
<dbReference type="Proteomes" id="UP000670092">
    <property type="component" value="Unassembled WGS sequence"/>
</dbReference>
<keyword evidence="1" id="KW-0472">Membrane</keyword>
<protein>
    <submittedName>
        <fullName evidence="2">Methyltransferase</fullName>
    </submittedName>
</protein>
<dbReference type="EMBL" id="JAEVHI010000004">
    <property type="protein sequence ID" value="KAG5293431.1"/>
    <property type="molecule type" value="Genomic_DNA"/>
</dbReference>
<evidence type="ECO:0000313" key="2">
    <source>
        <dbReference type="EMBL" id="KAG5293431.1"/>
    </source>
</evidence>
<dbReference type="AlphaFoldDB" id="A0A8H8CWR8"/>
<proteinExistence type="predicted"/>
<feature type="transmembrane region" description="Helical" evidence="1">
    <location>
        <begin position="73"/>
        <end position="96"/>
    </location>
</feature>
<dbReference type="GO" id="GO:0008168">
    <property type="term" value="F:methyltransferase activity"/>
    <property type="evidence" value="ECO:0007669"/>
    <property type="project" value="UniProtKB-KW"/>
</dbReference>
<keyword evidence="1" id="KW-0812">Transmembrane</keyword>
<dbReference type="VEuPathDB" id="FungiDB:I7I52_04735"/>
<evidence type="ECO:0000256" key="1">
    <source>
        <dbReference type="SAM" id="Phobius"/>
    </source>
</evidence>
<comment type="caution">
    <text evidence="2">The sequence shown here is derived from an EMBL/GenBank/DDBJ whole genome shotgun (WGS) entry which is preliminary data.</text>
</comment>
<keyword evidence="2" id="KW-0489">Methyltransferase</keyword>
<reference evidence="2 3" key="1">
    <citation type="submission" date="2021-01" db="EMBL/GenBank/DDBJ databases">
        <title>Chromosome-level genome assembly of a human fungal pathogen reveals clustering of transcriptionally co-regulated genes.</title>
        <authorList>
            <person name="Voorhies M."/>
            <person name="Cohen S."/>
            <person name="Shea T.P."/>
            <person name="Petrus S."/>
            <person name="Munoz J.F."/>
            <person name="Poplawski S."/>
            <person name="Goldman W.E."/>
            <person name="Michael T."/>
            <person name="Cuomo C.A."/>
            <person name="Sil A."/>
            <person name="Beyhan S."/>
        </authorList>
    </citation>
    <scope>NUCLEOTIDE SEQUENCE [LARGE SCALE GENOMIC DNA]</scope>
    <source>
        <strain evidence="2 3">G184AR</strain>
    </source>
</reference>